<protein>
    <recommendedName>
        <fullName evidence="4">2TM domain-containing protein</fullName>
    </recommendedName>
</protein>
<keyword evidence="1" id="KW-1133">Transmembrane helix</keyword>
<proteinExistence type="predicted"/>
<reference evidence="2 3" key="1">
    <citation type="submission" date="2021-03" db="EMBL/GenBank/DDBJ databases">
        <title>Sequencing the genomes of 1000 actinobacteria strains.</title>
        <authorList>
            <person name="Klenk H.-P."/>
        </authorList>
    </citation>
    <scope>NUCLEOTIDE SEQUENCE [LARGE SCALE GENOMIC DNA]</scope>
    <source>
        <strain evidence="2 3">DSM 44580</strain>
    </source>
</reference>
<keyword evidence="1" id="KW-0472">Membrane</keyword>
<evidence type="ECO:0000313" key="3">
    <source>
        <dbReference type="Proteomes" id="UP001519363"/>
    </source>
</evidence>
<dbReference type="Proteomes" id="UP001519363">
    <property type="component" value="Unassembled WGS sequence"/>
</dbReference>
<accession>A0ABS5AHW9</accession>
<gene>
    <name evidence="2" type="ORF">JOF53_005040</name>
</gene>
<keyword evidence="3" id="KW-1185">Reference proteome</keyword>
<dbReference type="RefSeq" id="WP_143343109.1">
    <property type="nucleotide sequence ID" value="NZ_JAGIOO010000001.1"/>
</dbReference>
<evidence type="ECO:0008006" key="4">
    <source>
        <dbReference type="Google" id="ProtNLM"/>
    </source>
</evidence>
<keyword evidence="1" id="KW-0812">Transmembrane</keyword>
<sequence>MSESVRTWLIASAVMIAVWAAMSMTTGKGIYPWFVWPVGIWGAIELFSWMSKRDENHSEQS</sequence>
<name>A0ABS5AHW9_9PSEU</name>
<evidence type="ECO:0000313" key="2">
    <source>
        <dbReference type="EMBL" id="MBP2476168.1"/>
    </source>
</evidence>
<evidence type="ECO:0000256" key="1">
    <source>
        <dbReference type="SAM" id="Phobius"/>
    </source>
</evidence>
<organism evidence="2 3">
    <name type="scientific">Crossiella equi</name>
    <dbReference type="NCBI Taxonomy" id="130796"/>
    <lineage>
        <taxon>Bacteria</taxon>
        <taxon>Bacillati</taxon>
        <taxon>Actinomycetota</taxon>
        <taxon>Actinomycetes</taxon>
        <taxon>Pseudonocardiales</taxon>
        <taxon>Pseudonocardiaceae</taxon>
        <taxon>Crossiella</taxon>
    </lineage>
</organism>
<dbReference type="EMBL" id="JAGIOO010000001">
    <property type="protein sequence ID" value="MBP2476168.1"/>
    <property type="molecule type" value="Genomic_DNA"/>
</dbReference>
<feature type="transmembrane region" description="Helical" evidence="1">
    <location>
        <begin position="30"/>
        <end position="50"/>
    </location>
</feature>
<comment type="caution">
    <text evidence="2">The sequence shown here is derived from an EMBL/GenBank/DDBJ whole genome shotgun (WGS) entry which is preliminary data.</text>
</comment>
<feature type="transmembrane region" description="Helical" evidence="1">
    <location>
        <begin position="7"/>
        <end position="24"/>
    </location>
</feature>